<name>A0A0L1KG05_9SPHN</name>
<protein>
    <recommendedName>
        <fullName evidence="3">Tetratricopeptide repeat protein</fullName>
    </recommendedName>
</protein>
<dbReference type="PATRIC" id="fig|1306953.7.peg.1220"/>
<dbReference type="AlphaFoldDB" id="A0A0L1KG05"/>
<sequence>MGRRRRKRGLKSEIARRSRREWSIRIGLAFGALVLGYFSTAHSLASVIAKVDPATAYEIAPGNGVIAAKYAQEAFTIAPTMESNSKPADLARRALLADPSAVEALTVLGFQAQLRGEVAPADRIFSYSTALSRRELRPRIWAIEKAVDRGDVADALRNYDIALRTSNSAARDLYPTLAAALSEPRIRADLLTILAKDPVWGDGFLAYAATSGVEPEGAVALFREGRKVGLEVGDDLGSALVNVLVSQNKFENAWAYYKSFRPRAQRNRSRDPGFAMQANDRAAFDWRVGHDARLGAAILRDGKGGLLDFAVPPSTGGQLVSQTQLLPAGKYRLVGRSSGLDQPRTSRPYWVLTCSDGREMGRFSMPNSDERGGRFAGQFTVAQGCDAQTLSLVARASDDIMGVTGQILQAQLVPVQLPEGSQP</sequence>
<dbReference type="EMBL" id="JYNE01000021">
    <property type="protein sequence ID" value="KNH02777.1"/>
    <property type="molecule type" value="Genomic_DNA"/>
</dbReference>
<dbReference type="STRING" id="1306953.J121_1188"/>
<evidence type="ECO:0000313" key="1">
    <source>
        <dbReference type="EMBL" id="KNH02777.1"/>
    </source>
</evidence>
<proteinExistence type="predicted"/>
<dbReference type="Proteomes" id="UP000037446">
    <property type="component" value="Unassembled WGS sequence"/>
</dbReference>
<gene>
    <name evidence="1" type="ORF">J121_1188</name>
</gene>
<comment type="caution">
    <text evidence="1">The sequence shown here is derived from an EMBL/GenBank/DDBJ whole genome shotgun (WGS) entry which is preliminary data.</text>
</comment>
<evidence type="ECO:0000313" key="2">
    <source>
        <dbReference type="Proteomes" id="UP000037446"/>
    </source>
</evidence>
<evidence type="ECO:0008006" key="3">
    <source>
        <dbReference type="Google" id="ProtNLM"/>
    </source>
</evidence>
<organism evidence="1 2">
    <name type="scientific">Qipengyuania citrea LAMA 915</name>
    <dbReference type="NCBI Taxonomy" id="1306953"/>
    <lineage>
        <taxon>Bacteria</taxon>
        <taxon>Pseudomonadati</taxon>
        <taxon>Pseudomonadota</taxon>
        <taxon>Alphaproteobacteria</taxon>
        <taxon>Sphingomonadales</taxon>
        <taxon>Erythrobacteraceae</taxon>
        <taxon>Qipengyuania</taxon>
    </lineage>
</organism>
<reference evidence="1" key="1">
    <citation type="submission" date="2015-02" db="EMBL/GenBank/DDBJ databases">
        <authorList>
            <person name="Chooi Y.-H."/>
        </authorList>
    </citation>
    <scope>NUCLEOTIDE SEQUENCE [LARGE SCALE GENOMIC DNA]</scope>
    <source>
        <strain evidence="1">LAMA 915</strain>
    </source>
</reference>
<accession>A0A0L1KG05</accession>